<evidence type="ECO:0000259" key="3">
    <source>
        <dbReference type="Pfam" id="PF01408"/>
    </source>
</evidence>
<reference evidence="5 6" key="1">
    <citation type="submission" date="2021-03" db="EMBL/GenBank/DDBJ databases">
        <title>Caproiciproducens sp. nov. isolated from feces of cow.</title>
        <authorList>
            <person name="Choi J.-Y."/>
        </authorList>
    </citation>
    <scope>NUCLEOTIDE SEQUENCE [LARGE SCALE GENOMIC DNA]</scope>
    <source>
        <strain evidence="5 6">AGMB10547</strain>
    </source>
</reference>
<evidence type="ECO:0000313" key="6">
    <source>
        <dbReference type="Proteomes" id="UP000719942"/>
    </source>
</evidence>
<protein>
    <submittedName>
        <fullName evidence="5">Gfo/Idh/MocA family oxidoreductase</fullName>
    </submittedName>
</protein>
<name>A0ABS7DLD2_9FIRM</name>
<proteinExistence type="inferred from homology"/>
<keyword evidence="2" id="KW-0560">Oxidoreductase</keyword>
<dbReference type="InterPro" id="IPR050984">
    <property type="entry name" value="Gfo/Idh/MocA_domain"/>
</dbReference>
<gene>
    <name evidence="5" type="ORF">J5W02_04265</name>
</gene>
<comment type="similarity">
    <text evidence="1">Belongs to the Gfo/Idh/MocA family.</text>
</comment>
<dbReference type="InterPro" id="IPR055170">
    <property type="entry name" value="GFO_IDH_MocA-like_dom"/>
</dbReference>
<dbReference type="PANTHER" id="PTHR22604:SF105">
    <property type="entry name" value="TRANS-1,2-DIHYDROBENZENE-1,2-DIOL DEHYDROGENASE"/>
    <property type="match status" value="1"/>
</dbReference>
<evidence type="ECO:0000259" key="4">
    <source>
        <dbReference type="Pfam" id="PF22725"/>
    </source>
</evidence>
<dbReference type="PANTHER" id="PTHR22604">
    <property type="entry name" value="OXIDOREDUCTASES"/>
    <property type="match status" value="1"/>
</dbReference>
<dbReference type="Gene3D" id="3.30.360.10">
    <property type="entry name" value="Dihydrodipicolinate Reductase, domain 2"/>
    <property type="match status" value="1"/>
</dbReference>
<sequence>MNFAILCAGNIAGKMAKTVSRMNEVTPYAIAARELSRARNMAGQYGFQKAYGSYEELLNDENVDLVYIASPHSHHYEHAKLCLEHGKHVLCEKPLTVNQKQAEDLFSLAESKQLFLSEAMWTRFMPFADKLRETLDSRVIGEPLTLTVSFGQNLRHIERVVNPELAGGVLLDMGIYPLTFASMFFGDDIAQIQSSCVKTNRGVDSQDSVTLTFKNGRMAVLNFTFLCPYENRAVIYGEKGRIVLDQFYMAQSIQVYLNGETEPEIISLPHDFTGYEYEVRAAVKAIDSGKRACEEIPHQETLRLLGLMDQLRAEWGIHYPFE</sequence>
<feature type="domain" description="GFO/IDH/MocA-like oxidoreductase" evidence="4">
    <location>
        <begin position="130"/>
        <end position="243"/>
    </location>
</feature>
<accession>A0ABS7DLD2</accession>
<organism evidence="5 6">
    <name type="scientific">Caproiciproducens faecalis</name>
    <dbReference type="NCBI Taxonomy" id="2820301"/>
    <lineage>
        <taxon>Bacteria</taxon>
        <taxon>Bacillati</taxon>
        <taxon>Bacillota</taxon>
        <taxon>Clostridia</taxon>
        <taxon>Eubacteriales</taxon>
        <taxon>Acutalibacteraceae</taxon>
        <taxon>Caproiciproducens</taxon>
    </lineage>
</organism>
<dbReference type="InterPro" id="IPR000683">
    <property type="entry name" value="Gfo/Idh/MocA-like_OxRdtase_N"/>
</dbReference>
<dbReference type="SUPFAM" id="SSF51735">
    <property type="entry name" value="NAD(P)-binding Rossmann-fold domains"/>
    <property type="match status" value="1"/>
</dbReference>
<evidence type="ECO:0000313" key="5">
    <source>
        <dbReference type="EMBL" id="MBW7572018.1"/>
    </source>
</evidence>
<comment type="caution">
    <text evidence="5">The sequence shown here is derived from an EMBL/GenBank/DDBJ whole genome shotgun (WGS) entry which is preliminary data.</text>
</comment>
<evidence type="ECO:0000256" key="1">
    <source>
        <dbReference type="ARBA" id="ARBA00010928"/>
    </source>
</evidence>
<dbReference type="Pfam" id="PF22725">
    <property type="entry name" value="GFO_IDH_MocA_C3"/>
    <property type="match status" value="1"/>
</dbReference>
<dbReference type="EMBL" id="JAGFNZ010000001">
    <property type="protein sequence ID" value="MBW7572018.1"/>
    <property type="molecule type" value="Genomic_DNA"/>
</dbReference>
<keyword evidence="6" id="KW-1185">Reference proteome</keyword>
<dbReference type="Pfam" id="PF01408">
    <property type="entry name" value="GFO_IDH_MocA"/>
    <property type="match status" value="1"/>
</dbReference>
<dbReference type="InterPro" id="IPR036291">
    <property type="entry name" value="NAD(P)-bd_dom_sf"/>
</dbReference>
<feature type="domain" description="Gfo/Idh/MocA-like oxidoreductase N-terminal" evidence="3">
    <location>
        <begin position="2"/>
        <end position="117"/>
    </location>
</feature>
<dbReference type="Gene3D" id="3.40.50.720">
    <property type="entry name" value="NAD(P)-binding Rossmann-like Domain"/>
    <property type="match status" value="1"/>
</dbReference>
<evidence type="ECO:0000256" key="2">
    <source>
        <dbReference type="ARBA" id="ARBA00023002"/>
    </source>
</evidence>
<dbReference type="Proteomes" id="UP000719942">
    <property type="component" value="Unassembled WGS sequence"/>
</dbReference>
<dbReference type="SUPFAM" id="SSF55347">
    <property type="entry name" value="Glyceraldehyde-3-phosphate dehydrogenase-like, C-terminal domain"/>
    <property type="match status" value="1"/>
</dbReference>